<feature type="region of interest" description="Disordered" evidence="1">
    <location>
        <begin position="62"/>
        <end position="81"/>
    </location>
</feature>
<protein>
    <recommendedName>
        <fullName evidence="2">Myb/SANT-like domain-containing protein</fullName>
    </recommendedName>
</protein>
<evidence type="ECO:0000313" key="4">
    <source>
        <dbReference type="Proteomes" id="UP000823388"/>
    </source>
</evidence>
<dbReference type="InterPro" id="IPR024752">
    <property type="entry name" value="Myb/SANT-like_dom"/>
</dbReference>
<feature type="region of interest" description="Disordered" evidence="1">
    <location>
        <begin position="1"/>
        <end position="43"/>
    </location>
</feature>
<dbReference type="PANTHER" id="PTHR47069:SF14">
    <property type="entry name" value="OS07G0253400 PROTEIN"/>
    <property type="match status" value="1"/>
</dbReference>
<dbReference type="PANTHER" id="PTHR47069">
    <property type="match status" value="1"/>
</dbReference>
<sequence>MQEYGAYLQGDDDEAADRGRVSGPHPPRAPLSLGVPNQRAGRGAGWAARCPLSAHHLNFGASSSAAGSRGGQDDVVPSWPTHSGGNSGLFISGLAAVASGGGRGYANSSSVAPGRHRASSNSSNCGGTHGRGGRGGRAARSAGPLQAPGGGYTDVDDEGAWEEVEYGSSGVPPMSNGSRANWSDRNNGYLLALCLEQVRAGHYNGCQMSGEGYQAIADGYFAKTGLLHTRLQLKNQIAILKSTYSFWCYLQIHTGLGRNPDGSVDADSEYWKPHLEENHT</sequence>
<accession>A0A8T0RGR0</accession>
<evidence type="ECO:0000256" key="1">
    <source>
        <dbReference type="SAM" id="MobiDB-lite"/>
    </source>
</evidence>
<gene>
    <name evidence="3" type="ORF">PVAP13_6KG266312</name>
</gene>
<dbReference type="EMBL" id="CM029047">
    <property type="protein sequence ID" value="KAG2584220.1"/>
    <property type="molecule type" value="Genomic_DNA"/>
</dbReference>
<dbReference type="AlphaFoldDB" id="A0A8T0RGR0"/>
<evidence type="ECO:0000313" key="3">
    <source>
        <dbReference type="EMBL" id="KAG2584220.1"/>
    </source>
</evidence>
<name>A0A8T0RGR0_PANVG</name>
<feature type="compositionally biased region" description="Gly residues" evidence="1">
    <location>
        <begin position="127"/>
        <end position="136"/>
    </location>
</feature>
<reference evidence="3" key="1">
    <citation type="submission" date="2020-05" db="EMBL/GenBank/DDBJ databases">
        <title>WGS assembly of Panicum virgatum.</title>
        <authorList>
            <person name="Lovell J.T."/>
            <person name="Jenkins J."/>
            <person name="Shu S."/>
            <person name="Juenger T.E."/>
            <person name="Schmutz J."/>
        </authorList>
    </citation>
    <scope>NUCLEOTIDE SEQUENCE</scope>
    <source>
        <strain evidence="3">AP13</strain>
    </source>
</reference>
<comment type="caution">
    <text evidence="3">The sequence shown here is derived from an EMBL/GenBank/DDBJ whole genome shotgun (WGS) entry which is preliminary data.</text>
</comment>
<organism evidence="3 4">
    <name type="scientific">Panicum virgatum</name>
    <name type="common">Blackwell switchgrass</name>
    <dbReference type="NCBI Taxonomy" id="38727"/>
    <lineage>
        <taxon>Eukaryota</taxon>
        <taxon>Viridiplantae</taxon>
        <taxon>Streptophyta</taxon>
        <taxon>Embryophyta</taxon>
        <taxon>Tracheophyta</taxon>
        <taxon>Spermatophyta</taxon>
        <taxon>Magnoliopsida</taxon>
        <taxon>Liliopsida</taxon>
        <taxon>Poales</taxon>
        <taxon>Poaceae</taxon>
        <taxon>PACMAD clade</taxon>
        <taxon>Panicoideae</taxon>
        <taxon>Panicodae</taxon>
        <taxon>Paniceae</taxon>
        <taxon>Panicinae</taxon>
        <taxon>Panicum</taxon>
        <taxon>Panicum sect. Hiantes</taxon>
    </lineage>
</organism>
<proteinExistence type="predicted"/>
<keyword evidence="4" id="KW-1185">Reference proteome</keyword>
<feature type="region of interest" description="Disordered" evidence="1">
    <location>
        <begin position="102"/>
        <end position="156"/>
    </location>
</feature>
<dbReference type="Pfam" id="PF12776">
    <property type="entry name" value="Myb_DNA-bind_3"/>
    <property type="match status" value="1"/>
</dbReference>
<dbReference type="Proteomes" id="UP000823388">
    <property type="component" value="Chromosome 6K"/>
</dbReference>
<feature type="domain" description="Myb/SANT-like" evidence="2">
    <location>
        <begin position="181"/>
        <end position="273"/>
    </location>
</feature>
<evidence type="ECO:0000259" key="2">
    <source>
        <dbReference type="Pfam" id="PF12776"/>
    </source>
</evidence>